<dbReference type="InterPro" id="IPR012675">
    <property type="entry name" value="Beta-grasp_dom_sf"/>
</dbReference>
<dbReference type="PROSITE" id="PS51384">
    <property type="entry name" value="FAD_FR"/>
    <property type="match status" value="1"/>
</dbReference>
<dbReference type="PROSITE" id="PS51085">
    <property type="entry name" value="2FE2S_FER_2"/>
    <property type="match status" value="1"/>
</dbReference>
<keyword evidence="6 12" id="KW-0560">Oxidoreductase</keyword>
<evidence type="ECO:0000313" key="13">
    <source>
        <dbReference type="Proteomes" id="UP000031488"/>
    </source>
</evidence>
<keyword evidence="13" id="KW-1185">Reference proteome</keyword>
<dbReference type="InterPro" id="IPR017927">
    <property type="entry name" value="FAD-bd_FR_type"/>
</dbReference>
<feature type="domain" description="FAD-binding FR-type" evidence="11">
    <location>
        <begin position="97"/>
        <end position="198"/>
    </location>
</feature>
<feature type="domain" description="2Fe-2S ferredoxin-type" evidence="10">
    <location>
        <begin position="364"/>
        <end position="448"/>
    </location>
</feature>
<evidence type="ECO:0000313" key="12">
    <source>
        <dbReference type="EMBL" id="KHS51053.1"/>
    </source>
</evidence>
<keyword evidence="5" id="KW-0274">FAD</keyword>
<dbReference type="CDD" id="cd00207">
    <property type="entry name" value="fer2"/>
    <property type="match status" value="1"/>
</dbReference>
<gene>
    <name evidence="12" type="ORF">AE0388_3125</name>
</gene>
<proteinExistence type="predicted"/>
<dbReference type="GO" id="GO:0008941">
    <property type="term" value="F:nitric oxide dioxygenase NAD(P)H activity"/>
    <property type="evidence" value="ECO:0007669"/>
    <property type="project" value="UniProtKB-EC"/>
</dbReference>
<dbReference type="InterPro" id="IPR001041">
    <property type="entry name" value="2Fe-2S_ferredoxin-type"/>
</dbReference>
<name>A0A0B9A6I9_BRELN</name>
<evidence type="ECO:0000259" key="11">
    <source>
        <dbReference type="PROSITE" id="PS51384"/>
    </source>
</evidence>
<dbReference type="Pfam" id="PF00175">
    <property type="entry name" value="NAD_binding_1"/>
    <property type="match status" value="1"/>
</dbReference>
<keyword evidence="2" id="KW-0285">Flavoprotein</keyword>
<dbReference type="Pfam" id="PF00111">
    <property type="entry name" value="Fer2"/>
    <property type="match status" value="1"/>
</dbReference>
<evidence type="ECO:0000259" key="10">
    <source>
        <dbReference type="PROSITE" id="PS51085"/>
    </source>
</evidence>
<dbReference type="Gene3D" id="2.40.30.10">
    <property type="entry name" value="Translation factors"/>
    <property type="match status" value="1"/>
</dbReference>
<dbReference type="Gene3D" id="3.10.20.30">
    <property type="match status" value="1"/>
</dbReference>
<dbReference type="Pfam" id="PF00970">
    <property type="entry name" value="FAD_binding_6"/>
    <property type="match status" value="1"/>
</dbReference>
<feature type="chain" id="PRO_5002127405" evidence="9">
    <location>
        <begin position="20"/>
        <end position="448"/>
    </location>
</feature>
<dbReference type="PROSITE" id="PS00197">
    <property type="entry name" value="2FE2S_FER_1"/>
    <property type="match status" value="1"/>
</dbReference>
<dbReference type="GO" id="GO:0051537">
    <property type="term" value="F:2 iron, 2 sulfur cluster binding"/>
    <property type="evidence" value="ECO:0007669"/>
    <property type="project" value="UniProtKB-KW"/>
</dbReference>
<dbReference type="EMBL" id="JTJZ01000022">
    <property type="protein sequence ID" value="KHS51053.1"/>
    <property type="molecule type" value="Genomic_DNA"/>
</dbReference>
<keyword evidence="9" id="KW-0732">Signal</keyword>
<dbReference type="InterPro" id="IPR001709">
    <property type="entry name" value="Flavoprot_Pyr_Nucl_cyt_Rdtase"/>
</dbReference>
<dbReference type="InterPro" id="IPR050415">
    <property type="entry name" value="MRET"/>
</dbReference>
<dbReference type="InterPro" id="IPR017938">
    <property type="entry name" value="Riboflavin_synthase-like_b-brl"/>
</dbReference>
<dbReference type="InterPro" id="IPR006058">
    <property type="entry name" value="2Fe2S_fd_BS"/>
</dbReference>
<dbReference type="PANTHER" id="PTHR47354:SF6">
    <property type="entry name" value="NADH OXIDOREDUCTASE HCR"/>
    <property type="match status" value="1"/>
</dbReference>
<evidence type="ECO:0000256" key="9">
    <source>
        <dbReference type="SAM" id="SignalP"/>
    </source>
</evidence>
<evidence type="ECO:0000256" key="5">
    <source>
        <dbReference type="ARBA" id="ARBA00022827"/>
    </source>
</evidence>
<dbReference type="InterPro" id="IPR008333">
    <property type="entry name" value="Cbr1-like_FAD-bd_dom"/>
</dbReference>
<keyword evidence="3" id="KW-0001">2Fe-2S</keyword>
<evidence type="ECO:0000256" key="8">
    <source>
        <dbReference type="ARBA" id="ARBA00023014"/>
    </source>
</evidence>
<dbReference type="Proteomes" id="UP000031488">
    <property type="component" value="Unassembled WGS sequence"/>
</dbReference>
<dbReference type="InterPro" id="IPR039261">
    <property type="entry name" value="FNR_nucleotide-bd"/>
</dbReference>
<keyword evidence="12" id="KW-0223">Dioxygenase</keyword>
<protein>
    <submittedName>
        <fullName evidence="12">Nitric oxide dioxygenase</fullName>
        <ecNumber evidence="12">1.14.12.17</ecNumber>
    </submittedName>
</protein>
<evidence type="ECO:0000256" key="3">
    <source>
        <dbReference type="ARBA" id="ARBA00022714"/>
    </source>
</evidence>
<dbReference type="SUPFAM" id="SSF63380">
    <property type="entry name" value="Riboflavin synthase domain-like"/>
    <property type="match status" value="1"/>
</dbReference>
<dbReference type="PANTHER" id="PTHR47354">
    <property type="entry name" value="NADH OXIDOREDUCTASE HCR"/>
    <property type="match status" value="1"/>
</dbReference>
<accession>A0A0B9A6I9</accession>
<keyword evidence="7" id="KW-0408">Iron</keyword>
<dbReference type="SUPFAM" id="SSF54292">
    <property type="entry name" value="2Fe-2S ferredoxin-like"/>
    <property type="match status" value="1"/>
</dbReference>
<reference evidence="12 13" key="1">
    <citation type="submission" date="2014-11" db="EMBL/GenBank/DDBJ databases">
        <title>Draft Genome Sequence of Brevibacterium linens AE038-8.</title>
        <authorList>
            <person name="Maizel D."/>
            <person name="Utturkar S.M."/>
            <person name="Brown S.D."/>
            <person name="Ferrero M."/>
            <person name="Rosen B.P."/>
        </authorList>
    </citation>
    <scope>NUCLEOTIDE SEQUENCE [LARGE SCALE GENOMIC DNA]</scope>
    <source>
        <strain evidence="12 13">AE038-8</strain>
    </source>
</reference>
<dbReference type="Gene3D" id="3.40.50.80">
    <property type="entry name" value="Nucleotide-binding domain of ferredoxin-NADP reductase (FNR) module"/>
    <property type="match status" value="1"/>
</dbReference>
<dbReference type="GO" id="GO:0046872">
    <property type="term" value="F:metal ion binding"/>
    <property type="evidence" value="ECO:0007669"/>
    <property type="project" value="UniProtKB-KW"/>
</dbReference>
<organism evidence="12 13">
    <name type="scientific">Brevibacterium linens</name>
    <dbReference type="NCBI Taxonomy" id="1703"/>
    <lineage>
        <taxon>Bacteria</taxon>
        <taxon>Bacillati</taxon>
        <taxon>Actinomycetota</taxon>
        <taxon>Actinomycetes</taxon>
        <taxon>Micrococcales</taxon>
        <taxon>Brevibacteriaceae</taxon>
        <taxon>Brevibacterium</taxon>
    </lineage>
</organism>
<evidence type="ECO:0000256" key="2">
    <source>
        <dbReference type="ARBA" id="ARBA00022630"/>
    </source>
</evidence>
<comment type="cofactor">
    <cofactor evidence="1">
        <name>FAD</name>
        <dbReference type="ChEBI" id="CHEBI:57692"/>
    </cofactor>
</comment>
<dbReference type="PRINTS" id="PR00371">
    <property type="entry name" value="FPNCR"/>
</dbReference>
<evidence type="ECO:0000256" key="6">
    <source>
        <dbReference type="ARBA" id="ARBA00023002"/>
    </source>
</evidence>
<dbReference type="InterPro" id="IPR036010">
    <property type="entry name" value="2Fe-2S_ferredoxin-like_sf"/>
</dbReference>
<sequence length="448" mass="46638">MRYRHATLTSRLIDAAAAAAGPGAAMPLSKATFRVPAKTGRAWADWPAQVVPVAPAASTFPTAALAATTPAATTPVEPPTLTGQLAVAAEPPLDPELLTGPVEVTGITQVTHDVKTFELRAGWMSAVDFAPGQYVTMRIPELGLERCYSISSAPFGTNIFTITVKRVPGGAVSTHLHDNVQVGDRLHVDGPYGLFSTSFHQAERHLFLSAGSGITPIMSMVRSLLARQGGLGTDIVFVHSASTPLDIIFRAELEQLAEVAGVSVTILCSRNSEVEVWAGRRGRIDAATLAEVVPDAADRETFVCGPGPYMDAVRPLLAEAGVPSARTHEESFVFATSPADRLAKADARAKAAGTSAVGATGVSHAVEFRVSGCVVDCDESTTVLDSALDAGLSVPSSCSEGACGTCKSVLVSGEVEMKHAGGIRPKEIAAGKFLPCCSTPLTDLVVER</sequence>
<dbReference type="InterPro" id="IPR001433">
    <property type="entry name" value="OxRdtase_FAD/NAD-bd"/>
</dbReference>
<dbReference type="EC" id="1.14.12.17" evidence="12"/>
<dbReference type="PATRIC" id="fig|1703.6.peg.3081"/>
<evidence type="ECO:0000256" key="1">
    <source>
        <dbReference type="ARBA" id="ARBA00001974"/>
    </source>
</evidence>
<dbReference type="PRINTS" id="PR00410">
    <property type="entry name" value="PHEHYDRXLASE"/>
</dbReference>
<dbReference type="AlphaFoldDB" id="A0A0B9A6I9"/>
<keyword evidence="8" id="KW-0411">Iron-sulfur</keyword>
<dbReference type="CDD" id="cd06215">
    <property type="entry name" value="FNR_iron_sulfur_binding_1"/>
    <property type="match status" value="1"/>
</dbReference>
<dbReference type="SUPFAM" id="SSF52343">
    <property type="entry name" value="Ferredoxin reductase-like, C-terminal NADP-linked domain"/>
    <property type="match status" value="1"/>
</dbReference>
<keyword evidence="4" id="KW-0479">Metal-binding</keyword>
<feature type="signal peptide" evidence="9">
    <location>
        <begin position="1"/>
        <end position="19"/>
    </location>
</feature>
<evidence type="ECO:0000256" key="4">
    <source>
        <dbReference type="ARBA" id="ARBA00022723"/>
    </source>
</evidence>
<evidence type="ECO:0000256" key="7">
    <source>
        <dbReference type="ARBA" id="ARBA00023004"/>
    </source>
</evidence>
<comment type="caution">
    <text evidence="12">The sequence shown here is derived from an EMBL/GenBank/DDBJ whole genome shotgun (WGS) entry which is preliminary data.</text>
</comment>